<evidence type="ECO:0000256" key="3">
    <source>
        <dbReference type="SAM" id="MobiDB-lite"/>
    </source>
</evidence>
<name>A0AAN8NRN4_POLSC</name>
<dbReference type="AlphaFoldDB" id="A0AAN8NRN4"/>
<feature type="compositionally biased region" description="Basic and acidic residues" evidence="3">
    <location>
        <begin position="52"/>
        <end position="61"/>
    </location>
</feature>
<comment type="similarity">
    <text evidence="1 2">Belongs to the small heat shock protein (HSP20) family.</text>
</comment>
<evidence type="ECO:0000256" key="1">
    <source>
        <dbReference type="PROSITE-ProRule" id="PRU00285"/>
    </source>
</evidence>
<dbReference type="PANTHER" id="PTHR45640">
    <property type="entry name" value="HEAT SHOCK PROTEIN HSP-12.2-RELATED"/>
    <property type="match status" value="1"/>
</dbReference>
<dbReference type="SUPFAM" id="SSF49764">
    <property type="entry name" value="HSP20-like chaperones"/>
    <property type="match status" value="1"/>
</dbReference>
<dbReference type="PROSITE" id="PS01031">
    <property type="entry name" value="SHSP"/>
    <property type="match status" value="1"/>
</dbReference>
<feature type="domain" description="SHSP" evidence="4">
    <location>
        <begin position="86"/>
        <end position="193"/>
    </location>
</feature>
<dbReference type="PANTHER" id="PTHR45640:SF26">
    <property type="entry name" value="RE23625P"/>
    <property type="match status" value="1"/>
</dbReference>
<dbReference type="Proteomes" id="UP001372834">
    <property type="component" value="Unassembled WGS sequence"/>
</dbReference>
<feature type="compositionally biased region" description="Polar residues" evidence="3">
    <location>
        <begin position="72"/>
        <end position="96"/>
    </location>
</feature>
<accession>A0AAN8NRN4</accession>
<dbReference type="InterPro" id="IPR001436">
    <property type="entry name" value="Alpha-crystallin/sHSP_animal"/>
</dbReference>
<dbReference type="CDD" id="cd06526">
    <property type="entry name" value="metazoan_ACD"/>
    <property type="match status" value="1"/>
</dbReference>
<comment type="caution">
    <text evidence="5">The sequence shown here is derived from an EMBL/GenBank/DDBJ whole genome shotgun (WGS) entry which is preliminary data.</text>
</comment>
<protein>
    <recommendedName>
        <fullName evidence="4">SHSP domain-containing protein</fullName>
    </recommendedName>
</protein>
<dbReference type="GO" id="GO:0009408">
    <property type="term" value="P:response to heat"/>
    <property type="evidence" value="ECO:0007669"/>
    <property type="project" value="TreeGrafter"/>
</dbReference>
<feature type="region of interest" description="Disordered" evidence="3">
    <location>
        <begin position="32"/>
        <end position="96"/>
    </location>
</feature>
<gene>
    <name evidence="5" type="ORF">RUM43_006236</name>
</gene>
<evidence type="ECO:0000259" key="4">
    <source>
        <dbReference type="PROSITE" id="PS01031"/>
    </source>
</evidence>
<dbReference type="GO" id="GO:0005737">
    <property type="term" value="C:cytoplasm"/>
    <property type="evidence" value="ECO:0007669"/>
    <property type="project" value="TreeGrafter"/>
</dbReference>
<dbReference type="Gene3D" id="2.60.40.790">
    <property type="match status" value="1"/>
</dbReference>
<dbReference type="InterPro" id="IPR008978">
    <property type="entry name" value="HSP20-like_chaperone"/>
</dbReference>
<organism evidence="5 6">
    <name type="scientific">Polyplax serrata</name>
    <name type="common">Common mouse louse</name>
    <dbReference type="NCBI Taxonomy" id="468196"/>
    <lineage>
        <taxon>Eukaryota</taxon>
        <taxon>Metazoa</taxon>
        <taxon>Ecdysozoa</taxon>
        <taxon>Arthropoda</taxon>
        <taxon>Hexapoda</taxon>
        <taxon>Insecta</taxon>
        <taxon>Pterygota</taxon>
        <taxon>Neoptera</taxon>
        <taxon>Paraneoptera</taxon>
        <taxon>Psocodea</taxon>
        <taxon>Troctomorpha</taxon>
        <taxon>Phthiraptera</taxon>
        <taxon>Anoplura</taxon>
        <taxon>Polyplacidae</taxon>
        <taxon>Polyplax</taxon>
    </lineage>
</organism>
<feature type="compositionally biased region" description="Basic and acidic residues" evidence="3">
    <location>
        <begin position="32"/>
        <end position="42"/>
    </location>
</feature>
<dbReference type="InterPro" id="IPR002068">
    <property type="entry name" value="A-crystallin/Hsp20_dom"/>
</dbReference>
<dbReference type="GO" id="GO:0042026">
    <property type="term" value="P:protein refolding"/>
    <property type="evidence" value="ECO:0007669"/>
    <property type="project" value="TreeGrafter"/>
</dbReference>
<evidence type="ECO:0000313" key="6">
    <source>
        <dbReference type="Proteomes" id="UP001372834"/>
    </source>
</evidence>
<dbReference type="GO" id="GO:0005634">
    <property type="term" value="C:nucleus"/>
    <property type="evidence" value="ECO:0007669"/>
    <property type="project" value="TreeGrafter"/>
</dbReference>
<reference evidence="5 6" key="1">
    <citation type="submission" date="2023-10" db="EMBL/GenBank/DDBJ databases">
        <title>Genomes of two closely related lineages of the louse Polyplax serrata with different host specificities.</title>
        <authorList>
            <person name="Martinu J."/>
            <person name="Tarabai H."/>
            <person name="Stefka J."/>
            <person name="Hypsa V."/>
        </authorList>
    </citation>
    <scope>NUCLEOTIDE SEQUENCE [LARGE SCALE GENOMIC DNA]</scope>
    <source>
        <strain evidence="5">HR10_N</strain>
    </source>
</reference>
<evidence type="ECO:0000313" key="5">
    <source>
        <dbReference type="EMBL" id="KAK6625937.1"/>
    </source>
</evidence>
<dbReference type="GO" id="GO:0051082">
    <property type="term" value="F:unfolded protein binding"/>
    <property type="evidence" value="ECO:0007669"/>
    <property type="project" value="TreeGrafter"/>
</dbReference>
<evidence type="ECO:0000256" key="2">
    <source>
        <dbReference type="RuleBase" id="RU003616"/>
    </source>
</evidence>
<proteinExistence type="inferred from homology"/>
<dbReference type="Pfam" id="PF00011">
    <property type="entry name" value="HSP20"/>
    <property type="match status" value="1"/>
</dbReference>
<dbReference type="EMBL" id="JAWJWE010000037">
    <property type="protein sequence ID" value="KAK6625937.1"/>
    <property type="molecule type" value="Genomic_DNA"/>
</dbReference>
<sequence>MFQRTAAVLPLLGNCTRRSLQPVRMVSDMRRSEQFDGREMGNMDRNVPIGDRSGRRPEGLESARGPMPNFTGERSQPSQDNASQFPGNNSWTNPQGSIYPSSSFRVNMDVHGFNPEDIRISLKEGVLEIAGHRLKTAEDGGQFRQAFTRQQKLPENLNELSLKSYYHENGFLTVEGTLGGKGEVKSEIPVHQFTGERGERPS</sequence>